<name>A0A1G1T641_9BACT</name>
<reference evidence="4 5" key="1">
    <citation type="submission" date="2016-08" db="EMBL/GenBank/DDBJ databases">
        <title>Hymenobacter coccineus sp. nov., Hymenobacter lapidarius sp. nov. and Hymenobacter glacialis sp. nov., isolated from Antarctic soil.</title>
        <authorList>
            <person name="Sedlacek I."/>
            <person name="Kralova S."/>
            <person name="Kyrova K."/>
            <person name="Maslanova I."/>
            <person name="Stankova E."/>
            <person name="Vrbovska V."/>
            <person name="Nemec M."/>
            <person name="Bartak M."/>
            <person name="Svec P."/>
            <person name="Busse H.-J."/>
            <person name="Pantucek R."/>
        </authorList>
    </citation>
    <scope>NUCLEOTIDE SEQUENCE [LARGE SCALE GENOMIC DNA]</scope>
    <source>
        <strain evidence="4 5">CCM 8649</strain>
    </source>
</reference>
<dbReference type="CDD" id="cd02138">
    <property type="entry name" value="TdsD-like"/>
    <property type="match status" value="1"/>
</dbReference>
<keyword evidence="2" id="KW-0560">Oxidoreductase</keyword>
<dbReference type="PANTHER" id="PTHR43673:SF10">
    <property type="entry name" value="NADH DEHYDROGENASE_NAD(P)H NITROREDUCTASE XCC3605-RELATED"/>
    <property type="match status" value="1"/>
</dbReference>
<protein>
    <recommendedName>
        <fullName evidence="3">Nitroreductase domain-containing protein</fullName>
    </recommendedName>
</protein>
<dbReference type="Pfam" id="PF00881">
    <property type="entry name" value="Nitroreductase"/>
    <property type="match status" value="1"/>
</dbReference>
<comment type="caution">
    <text evidence="4">The sequence shown here is derived from an EMBL/GenBank/DDBJ whole genome shotgun (WGS) entry which is preliminary data.</text>
</comment>
<sequence length="210" mass="22271">MAADTTNVLALAHEILPVLTQRRSPRAYADQPVPADALNQVFAAASSASSCFGEQPWRFLVGTRAGSAEAYDKILGSLAEFNQAWAKAAPVLVVSVAKTTFSHDGNPNAWATHDVGQAVATLAIQGAALGLQIHQMAGFSADKVRAAFGVPADYTPVAAFTLGYPGDPGALPDALRERETAPRVRKPLAEFVFEGGWPQPEEERYDQAPV</sequence>
<evidence type="ECO:0000313" key="5">
    <source>
        <dbReference type="Proteomes" id="UP000177506"/>
    </source>
</evidence>
<evidence type="ECO:0000313" key="4">
    <source>
        <dbReference type="EMBL" id="OGX86360.1"/>
    </source>
</evidence>
<dbReference type="AlphaFoldDB" id="A0A1G1T641"/>
<organism evidence="4 5">
    <name type="scientific">Hymenobacter coccineus</name>
    <dbReference type="NCBI Taxonomy" id="1908235"/>
    <lineage>
        <taxon>Bacteria</taxon>
        <taxon>Pseudomonadati</taxon>
        <taxon>Bacteroidota</taxon>
        <taxon>Cytophagia</taxon>
        <taxon>Cytophagales</taxon>
        <taxon>Hymenobacteraceae</taxon>
        <taxon>Hymenobacter</taxon>
    </lineage>
</organism>
<proteinExistence type="inferred from homology"/>
<evidence type="ECO:0000256" key="2">
    <source>
        <dbReference type="ARBA" id="ARBA00023002"/>
    </source>
</evidence>
<dbReference type="RefSeq" id="WP_070745747.1">
    <property type="nucleotide sequence ID" value="NZ_MDZA01000375.1"/>
</dbReference>
<dbReference type="Proteomes" id="UP000177506">
    <property type="component" value="Unassembled WGS sequence"/>
</dbReference>
<dbReference type="OrthoDB" id="9809288at2"/>
<keyword evidence="5" id="KW-1185">Reference proteome</keyword>
<gene>
    <name evidence="4" type="ORF">BEN49_10930</name>
</gene>
<feature type="domain" description="Nitroreductase" evidence="3">
    <location>
        <begin position="20"/>
        <end position="164"/>
    </location>
</feature>
<dbReference type="GO" id="GO:0016491">
    <property type="term" value="F:oxidoreductase activity"/>
    <property type="evidence" value="ECO:0007669"/>
    <property type="project" value="UniProtKB-KW"/>
</dbReference>
<dbReference type="SUPFAM" id="SSF55469">
    <property type="entry name" value="FMN-dependent nitroreductase-like"/>
    <property type="match status" value="1"/>
</dbReference>
<dbReference type="EMBL" id="MDZA01000375">
    <property type="protein sequence ID" value="OGX86360.1"/>
    <property type="molecule type" value="Genomic_DNA"/>
</dbReference>
<evidence type="ECO:0000259" key="3">
    <source>
        <dbReference type="Pfam" id="PF00881"/>
    </source>
</evidence>
<comment type="similarity">
    <text evidence="1">Belongs to the nitroreductase family.</text>
</comment>
<dbReference type="PANTHER" id="PTHR43673">
    <property type="entry name" value="NAD(P)H NITROREDUCTASE YDGI-RELATED"/>
    <property type="match status" value="1"/>
</dbReference>
<dbReference type="InterPro" id="IPR000415">
    <property type="entry name" value="Nitroreductase-like"/>
</dbReference>
<accession>A0A1G1T641</accession>
<dbReference type="InterPro" id="IPR029479">
    <property type="entry name" value="Nitroreductase"/>
</dbReference>
<dbReference type="Gene3D" id="3.40.109.10">
    <property type="entry name" value="NADH Oxidase"/>
    <property type="match status" value="1"/>
</dbReference>
<evidence type="ECO:0000256" key="1">
    <source>
        <dbReference type="ARBA" id="ARBA00007118"/>
    </source>
</evidence>